<evidence type="ECO:0000313" key="1">
    <source>
        <dbReference type="EMBL" id="GAG41514.1"/>
    </source>
</evidence>
<accession>X0XEB4</accession>
<dbReference type="Gene3D" id="3.40.50.300">
    <property type="entry name" value="P-loop containing nucleotide triphosphate hydrolases"/>
    <property type="match status" value="1"/>
</dbReference>
<feature type="non-terminal residue" evidence="1">
    <location>
        <position position="1"/>
    </location>
</feature>
<gene>
    <name evidence="1" type="ORF">S01H1_64349</name>
</gene>
<reference evidence="1" key="1">
    <citation type="journal article" date="2014" name="Front. Microbiol.">
        <title>High frequency of phylogenetically diverse reductive dehalogenase-homologous genes in deep subseafloor sedimentary metagenomes.</title>
        <authorList>
            <person name="Kawai M."/>
            <person name="Futagami T."/>
            <person name="Toyoda A."/>
            <person name="Takaki Y."/>
            <person name="Nishi S."/>
            <person name="Hori S."/>
            <person name="Arai W."/>
            <person name="Tsubouchi T."/>
            <person name="Morono Y."/>
            <person name="Uchiyama I."/>
            <person name="Ito T."/>
            <person name="Fujiyama A."/>
            <person name="Inagaki F."/>
            <person name="Takami H."/>
        </authorList>
    </citation>
    <scope>NUCLEOTIDE SEQUENCE</scope>
    <source>
        <strain evidence="1">Expedition CK06-06</strain>
    </source>
</reference>
<dbReference type="AlphaFoldDB" id="X0XEB4"/>
<comment type="caution">
    <text evidence="1">The sequence shown here is derived from an EMBL/GenBank/DDBJ whole genome shotgun (WGS) entry which is preliminary data.</text>
</comment>
<dbReference type="InterPro" id="IPR027417">
    <property type="entry name" value="P-loop_NTPase"/>
</dbReference>
<organism evidence="1">
    <name type="scientific">marine sediment metagenome</name>
    <dbReference type="NCBI Taxonomy" id="412755"/>
    <lineage>
        <taxon>unclassified sequences</taxon>
        <taxon>metagenomes</taxon>
        <taxon>ecological metagenomes</taxon>
    </lineage>
</organism>
<protein>
    <submittedName>
        <fullName evidence="1">Uncharacterized protein</fullName>
    </submittedName>
</protein>
<proteinExistence type="predicted"/>
<name>X0XEB4_9ZZZZ</name>
<sequence>YEEPENPEITIDTDRETIEEGVSRIISYLEENGFIENRVNIYFSDSAATHYG</sequence>
<dbReference type="EMBL" id="BARS01042407">
    <property type="protein sequence ID" value="GAG41514.1"/>
    <property type="molecule type" value="Genomic_DNA"/>
</dbReference>